<dbReference type="GO" id="GO:0003735">
    <property type="term" value="F:structural constituent of ribosome"/>
    <property type="evidence" value="ECO:0007669"/>
    <property type="project" value="InterPro"/>
</dbReference>
<comment type="function">
    <text evidence="6">One of the primary rRNA binding proteins, it binds directly to 16S rRNA where it nucleates assembly of the head domain of the 30S subunit. Is located at the subunit interface close to the decoding center, probably blocks exit of the E-site tRNA.</text>
</comment>
<evidence type="ECO:0000313" key="8">
    <source>
        <dbReference type="EMBL" id="PJB99279.1"/>
    </source>
</evidence>
<dbReference type="CDD" id="cd14869">
    <property type="entry name" value="uS7_Bacteria"/>
    <property type="match status" value="1"/>
</dbReference>
<dbReference type="InterPro" id="IPR023798">
    <property type="entry name" value="Ribosomal_uS7_dom"/>
</dbReference>
<dbReference type="HAMAP" id="MF_00480_B">
    <property type="entry name" value="Ribosomal_uS7_B"/>
    <property type="match status" value="1"/>
</dbReference>
<comment type="subunit">
    <text evidence="6">Part of the 30S ribosomal subunit. Contacts proteins S9 and S11.</text>
</comment>
<proteinExistence type="inferred from homology"/>
<dbReference type="NCBIfam" id="TIGR01029">
    <property type="entry name" value="rpsG_bact"/>
    <property type="match status" value="1"/>
</dbReference>
<reference evidence="9" key="1">
    <citation type="submission" date="2017-09" db="EMBL/GenBank/DDBJ databases">
        <title>Depth-based differentiation of microbial function through sediment-hosted aquifers and enrichment of novel symbionts in the deep terrestrial subsurface.</title>
        <authorList>
            <person name="Probst A.J."/>
            <person name="Ladd B."/>
            <person name="Jarett J.K."/>
            <person name="Geller-Mcgrath D.E."/>
            <person name="Sieber C.M.K."/>
            <person name="Emerson J.B."/>
            <person name="Anantharaman K."/>
            <person name="Thomas B.C."/>
            <person name="Malmstrom R."/>
            <person name="Stieglmeier M."/>
            <person name="Klingl A."/>
            <person name="Woyke T."/>
            <person name="Ryan C.M."/>
            <person name="Banfield J.F."/>
        </authorList>
    </citation>
    <scope>NUCLEOTIDE SEQUENCE [LARGE SCALE GENOMIC DNA]</scope>
</reference>
<name>A0A2M8DMD7_9BACT</name>
<feature type="domain" description="Small ribosomal subunit protein uS7" evidence="7">
    <location>
        <begin position="2"/>
        <end position="148"/>
    </location>
</feature>
<dbReference type="GO" id="GO:0015935">
    <property type="term" value="C:small ribosomal subunit"/>
    <property type="evidence" value="ECO:0007669"/>
    <property type="project" value="InterPro"/>
</dbReference>
<dbReference type="PANTHER" id="PTHR11205">
    <property type="entry name" value="RIBOSOMAL PROTEIN S7"/>
    <property type="match status" value="1"/>
</dbReference>
<dbReference type="SUPFAM" id="SSF47973">
    <property type="entry name" value="Ribosomal protein S7"/>
    <property type="match status" value="1"/>
</dbReference>
<dbReference type="PIRSF" id="PIRSF002122">
    <property type="entry name" value="RPS7p_RPS7a_RPS5e_RPS7o"/>
    <property type="match status" value="1"/>
</dbReference>
<evidence type="ECO:0000313" key="9">
    <source>
        <dbReference type="Proteomes" id="UP000228875"/>
    </source>
</evidence>
<evidence type="ECO:0000259" key="7">
    <source>
        <dbReference type="Pfam" id="PF00177"/>
    </source>
</evidence>
<evidence type="ECO:0000256" key="1">
    <source>
        <dbReference type="ARBA" id="ARBA00007151"/>
    </source>
</evidence>
<keyword evidence="4 6" id="KW-0689">Ribosomal protein</keyword>
<evidence type="ECO:0000256" key="6">
    <source>
        <dbReference type="HAMAP-Rule" id="MF_00480"/>
    </source>
</evidence>
<keyword evidence="6" id="KW-0820">tRNA-binding</keyword>
<dbReference type="FunFam" id="1.10.455.10:FF:000001">
    <property type="entry name" value="30S ribosomal protein S7"/>
    <property type="match status" value="1"/>
</dbReference>
<evidence type="ECO:0000256" key="4">
    <source>
        <dbReference type="ARBA" id="ARBA00022980"/>
    </source>
</evidence>
<keyword evidence="3 6" id="KW-0694">RNA-binding</keyword>
<dbReference type="EMBL" id="PFTB01000058">
    <property type="protein sequence ID" value="PJB99279.1"/>
    <property type="molecule type" value="Genomic_DNA"/>
</dbReference>
<dbReference type="InterPro" id="IPR000235">
    <property type="entry name" value="Ribosomal_uS7"/>
</dbReference>
<dbReference type="InterPro" id="IPR005717">
    <property type="entry name" value="Ribosomal_uS7_bac/org-type"/>
</dbReference>
<dbReference type="GO" id="GO:0006412">
    <property type="term" value="P:translation"/>
    <property type="evidence" value="ECO:0007669"/>
    <property type="project" value="UniProtKB-UniRule"/>
</dbReference>
<dbReference type="InterPro" id="IPR036823">
    <property type="entry name" value="Ribosomal_uS7_dom_sf"/>
</dbReference>
<keyword evidence="2 6" id="KW-0699">rRNA-binding</keyword>
<accession>A0A2M8DMD7</accession>
<evidence type="ECO:0000256" key="2">
    <source>
        <dbReference type="ARBA" id="ARBA00022730"/>
    </source>
</evidence>
<dbReference type="GO" id="GO:0000049">
    <property type="term" value="F:tRNA binding"/>
    <property type="evidence" value="ECO:0007669"/>
    <property type="project" value="UniProtKB-UniRule"/>
</dbReference>
<evidence type="ECO:0000256" key="3">
    <source>
        <dbReference type="ARBA" id="ARBA00022884"/>
    </source>
</evidence>
<dbReference type="Gene3D" id="1.10.455.10">
    <property type="entry name" value="Ribosomal protein S7 domain"/>
    <property type="match status" value="1"/>
</dbReference>
<comment type="caution">
    <text evidence="8">The sequence shown here is derived from an EMBL/GenBank/DDBJ whole genome shotgun (WGS) entry which is preliminary data.</text>
</comment>
<dbReference type="Pfam" id="PF00177">
    <property type="entry name" value="Ribosomal_S7"/>
    <property type="match status" value="1"/>
</dbReference>
<dbReference type="Proteomes" id="UP000228875">
    <property type="component" value="Unassembled WGS sequence"/>
</dbReference>
<protein>
    <recommendedName>
        <fullName evidence="6">Small ribosomal subunit protein uS7</fullName>
    </recommendedName>
</protein>
<keyword evidence="5 6" id="KW-0687">Ribonucleoprotein</keyword>
<dbReference type="GO" id="GO:0019843">
    <property type="term" value="F:rRNA binding"/>
    <property type="evidence" value="ECO:0007669"/>
    <property type="project" value="UniProtKB-UniRule"/>
</dbReference>
<gene>
    <name evidence="6" type="primary">rpsG</name>
    <name evidence="8" type="ORF">CO077_02600</name>
</gene>
<comment type="similarity">
    <text evidence="1 6">Belongs to the universal ribosomal protein uS7 family.</text>
</comment>
<dbReference type="AlphaFoldDB" id="A0A2M8DMD7"/>
<organism evidence="8 9">
    <name type="scientific">Candidatus Nealsonbacteria bacterium CG_4_9_14_0_8_um_filter_35_12</name>
    <dbReference type="NCBI Taxonomy" id="1974692"/>
    <lineage>
        <taxon>Bacteria</taxon>
        <taxon>Candidatus Nealsoniibacteriota</taxon>
    </lineage>
</organism>
<evidence type="ECO:0000256" key="5">
    <source>
        <dbReference type="ARBA" id="ARBA00023274"/>
    </source>
</evidence>
<sequence>MRGKKKAKRAIPPDPVYNNVTVSKFINQVMRKGKKTIAKKIVYGVFEILKEKTKKEPLEIFEKAMNNASPLLEVRPKRIGGATYQVPVEVRGERRLTLAMRWIIEAAKSKKGKPMKEKLAEELTNAANNTGVAIKKKEDTHKMAEANRAFAHFAW</sequence>